<evidence type="ECO:0000313" key="1">
    <source>
        <dbReference type="EMBL" id="MBS2550021.1"/>
    </source>
</evidence>
<proteinExistence type="predicted"/>
<organism evidence="1 2">
    <name type="scientific">Catenulispora pinistramenti</name>
    <dbReference type="NCBI Taxonomy" id="2705254"/>
    <lineage>
        <taxon>Bacteria</taxon>
        <taxon>Bacillati</taxon>
        <taxon>Actinomycetota</taxon>
        <taxon>Actinomycetes</taxon>
        <taxon>Catenulisporales</taxon>
        <taxon>Catenulisporaceae</taxon>
        <taxon>Catenulispora</taxon>
    </lineage>
</organism>
<gene>
    <name evidence="1" type="ORF">KGQ19_24455</name>
</gene>
<dbReference type="EMBL" id="JAAFYZ010000089">
    <property type="protein sequence ID" value="MBS2550021.1"/>
    <property type="molecule type" value="Genomic_DNA"/>
</dbReference>
<accession>A0ABS5KVE9</accession>
<dbReference type="Proteomes" id="UP000730482">
    <property type="component" value="Unassembled WGS sequence"/>
</dbReference>
<keyword evidence="2" id="KW-1185">Reference proteome</keyword>
<reference evidence="1 2" key="1">
    <citation type="submission" date="2020-02" db="EMBL/GenBank/DDBJ databases">
        <title>Acidophilic actinobacteria isolated from forest soil.</title>
        <authorList>
            <person name="Golinska P."/>
        </authorList>
    </citation>
    <scope>NUCLEOTIDE SEQUENCE [LARGE SCALE GENOMIC DNA]</scope>
    <source>
        <strain evidence="1 2">NL8</strain>
    </source>
</reference>
<name>A0ABS5KVE9_9ACTN</name>
<sequence>MSGVEGGFEYHITVTGDAAATAGLAAWAGERGVKFTHIVLARGQTVSQPMLTVRGEGTAEAVLAAAQTTAGELRAAGLVVTRVKLESSPFAAGVPATAAEAAGEPDDRYFEHHLKLLLPVGVDEAALAELVGPHGAHLSRNARRVREDGRSERFVTQRRYRVGGDVAVADLDRLTEALRNAGHAIVSTEREYVVYDSSPAVDAGWIG</sequence>
<evidence type="ECO:0008006" key="3">
    <source>
        <dbReference type="Google" id="ProtNLM"/>
    </source>
</evidence>
<comment type="caution">
    <text evidence="1">The sequence shown here is derived from an EMBL/GenBank/DDBJ whole genome shotgun (WGS) entry which is preliminary data.</text>
</comment>
<dbReference type="RefSeq" id="WP_212012024.1">
    <property type="nucleotide sequence ID" value="NZ_JAAFYZ010000089.1"/>
</dbReference>
<evidence type="ECO:0000313" key="2">
    <source>
        <dbReference type="Proteomes" id="UP000730482"/>
    </source>
</evidence>
<protein>
    <recommendedName>
        <fullName evidence="3">Ankyrin</fullName>
    </recommendedName>
</protein>